<evidence type="ECO:0000313" key="2">
    <source>
        <dbReference type="Proteomes" id="UP001454036"/>
    </source>
</evidence>
<dbReference type="InterPro" id="IPR012340">
    <property type="entry name" value="NA-bd_OB-fold"/>
</dbReference>
<keyword evidence="2" id="KW-1185">Reference proteome</keyword>
<sequence>MGIVINAEDSKTINTEFGQSTVQTFTFIDFEEHDNTPIKRKIDVILWGAMILAIGPTLVEAANTNAVVVAKRLKATRYKVVSLRSKNSSSFAVNPPIEAARNLKTWCDSMRETELTHMLQDVPIVNY</sequence>
<dbReference type="AlphaFoldDB" id="A0AAV3RFZ8"/>
<protein>
    <submittedName>
        <fullName evidence="1">Uncharacterized protein</fullName>
    </submittedName>
</protein>
<dbReference type="Proteomes" id="UP001454036">
    <property type="component" value="Unassembled WGS sequence"/>
</dbReference>
<gene>
    <name evidence="1" type="ORF">LIER_28062</name>
</gene>
<dbReference type="SUPFAM" id="SSF50249">
    <property type="entry name" value="Nucleic acid-binding proteins"/>
    <property type="match status" value="1"/>
</dbReference>
<evidence type="ECO:0000313" key="1">
    <source>
        <dbReference type="EMBL" id="GAA0174729.1"/>
    </source>
</evidence>
<dbReference type="Gene3D" id="2.40.50.140">
    <property type="entry name" value="Nucleic acid-binding proteins"/>
    <property type="match status" value="1"/>
</dbReference>
<reference evidence="1 2" key="1">
    <citation type="submission" date="2024-01" db="EMBL/GenBank/DDBJ databases">
        <title>The complete chloroplast genome sequence of Lithospermum erythrorhizon: insights into the phylogenetic relationship among Boraginaceae species and the maternal lineages of purple gromwells.</title>
        <authorList>
            <person name="Okada T."/>
            <person name="Watanabe K."/>
        </authorList>
    </citation>
    <scope>NUCLEOTIDE SEQUENCE [LARGE SCALE GENOMIC DNA]</scope>
</reference>
<dbReference type="EMBL" id="BAABME010009201">
    <property type="protein sequence ID" value="GAA0174729.1"/>
    <property type="molecule type" value="Genomic_DNA"/>
</dbReference>
<accession>A0AAV3RFZ8</accession>
<comment type="caution">
    <text evidence="1">The sequence shown here is derived from an EMBL/GenBank/DDBJ whole genome shotgun (WGS) entry which is preliminary data.</text>
</comment>
<name>A0AAV3RFZ8_LITER</name>
<organism evidence="1 2">
    <name type="scientific">Lithospermum erythrorhizon</name>
    <name type="common">Purple gromwell</name>
    <name type="synonym">Lithospermum officinale var. erythrorhizon</name>
    <dbReference type="NCBI Taxonomy" id="34254"/>
    <lineage>
        <taxon>Eukaryota</taxon>
        <taxon>Viridiplantae</taxon>
        <taxon>Streptophyta</taxon>
        <taxon>Embryophyta</taxon>
        <taxon>Tracheophyta</taxon>
        <taxon>Spermatophyta</taxon>
        <taxon>Magnoliopsida</taxon>
        <taxon>eudicotyledons</taxon>
        <taxon>Gunneridae</taxon>
        <taxon>Pentapetalae</taxon>
        <taxon>asterids</taxon>
        <taxon>lamiids</taxon>
        <taxon>Boraginales</taxon>
        <taxon>Boraginaceae</taxon>
        <taxon>Boraginoideae</taxon>
        <taxon>Lithospermeae</taxon>
        <taxon>Lithospermum</taxon>
    </lineage>
</organism>
<proteinExistence type="predicted"/>